<proteinExistence type="predicted"/>
<sequence>MVKVNIGIDLGSFYSRVSAVVDETVSVIEIYDDRKLSSIVSLKAGKLLNGIKARNTASGNMILDACRFKNEQKYSETWCFAKINSQREYIIETKTSRHIVSQKDAIAALLGMLIDATEKKLGKNEIENVVITVPDYINQFFRCQILEAAKLAKINSVHLLTQNTAAAITYIRNKPQKTFSTFMIFNFGANQLSISLFENSNGNIQLIYSESEESLGGEDFTTLLTEIFLEILKQHEGNNFIPGTKTLKGLRETAEKAKIDLSLMDQTECNLENVEEQRCHAIHLSREEFEKFCNSLINKTEKCILNAIQNCKQNISEIIMVGGASRIFVVKQILKRLLPNSTFNSTLVPEEAIVFGAAIKAEMLNKSLSTSSLIGDIQNTAKSSIYCKTDFGKIQIIKSLEVLPSTPRCFSYFNAVPKIEFFEKSMNLESLGFIENIPENSYFLCEFDNNGILKCFINEKPAVLKQKKELSNVDDKATTTITSNEMKQNLNSNIGTQNQSEKESFLLENSKPPHPSIITRENQNIFDPSNSSRNVDNVKINNKALINSYGSNQTPPIPVHHTNPINSENKVYGSNNSIYTAKTTSPNNSLTSYVNSTTTYNNDNNQKSLINQQHHQQHFTEPIPSHNFVNTHPGYINNNAINQTSDRDPSWVKVNTSDAQNVAEQPHRYPTRSSSSSNQMNDRTTTSSSYPTSRNNPETLKEKEKNLGKFPSETRF</sequence>
<reference evidence="2" key="1">
    <citation type="submission" date="2022-11" db="UniProtKB">
        <authorList>
            <consortium name="WormBaseParasite"/>
        </authorList>
    </citation>
    <scope>IDENTIFICATION</scope>
</reference>
<evidence type="ECO:0000313" key="2">
    <source>
        <dbReference type="WBParaSite" id="PS1159_v2.g10225.t1"/>
    </source>
</evidence>
<protein>
    <submittedName>
        <fullName evidence="2">Uncharacterized protein</fullName>
    </submittedName>
</protein>
<accession>A0AC35ERP9</accession>
<organism evidence="1 2">
    <name type="scientific">Panagrolaimus sp. PS1159</name>
    <dbReference type="NCBI Taxonomy" id="55785"/>
    <lineage>
        <taxon>Eukaryota</taxon>
        <taxon>Metazoa</taxon>
        <taxon>Ecdysozoa</taxon>
        <taxon>Nematoda</taxon>
        <taxon>Chromadorea</taxon>
        <taxon>Rhabditida</taxon>
        <taxon>Tylenchina</taxon>
        <taxon>Panagrolaimomorpha</taxon>
        <taxon>Panagrolaimoidea</taxon>
        <taxon>Panagrolaimidae</taxon>
        <taxon>Panagrolaimus</taxon>
    </lineage>
</organism>
<dbReference type="Proteomes" id="UP000887580">
    <property type="component" value="Unplaced"/>
</dbReference>
<name>A0AC35ERP9_9BILA</name>
<dbReference type="WBParaSite" id="PS1159_v2.g10225.t1">
    <property type="protein sequence ID" value="PS1159_v2.g10225.t1"/>
    <property type="gene ID" value="PS1159_v2.g10225"/>
</dbReference>
<evidence type="ECO:0000313" key="1">
    <source>
        <dbReference type="Proteomes" id="UP000887580"/>
    </source>
</evidence>